<evidence type="ECO:0000313" key="3">
    <source>
        <dbReference type="Proteomes" id="UP000005439"/>
    </source>
</evidence>
<dbReference type="EMBL" id="CP003179">
    <property type="protein sequence ID" value="AEW05427.1"/>
    <property type="molecule type" value="Genomic_DNA"/>
</dbReference>
<dbReference type="KEGG" id="sap:Sulac_1935"/>
<evidence type="ECO:0000256" key="1">
    <source>
        <dbReference type="SAM" id="Phobius"/>
    </source>
</evidence>
<keyword evidence="1" id="KW-1133">Transmembrane helix</keyword>
<name>G8U1A7_SULAD</name>
<protein>
    <submittedName>
        <fullName evidence="2">Uncharacterized protein</fullName>
    </submittedName>
</protein>
<accession>G8U1A7</accession>
<gene>
    <name evidence="2" type="ordered locus">Sulac_1935</name>
</gene>
<reference evidence="3" key="1">
    <citation type="submission" date="2011-12" db="EMBL/GenBank/DDBJ databases">
        <title>The complete genome of chromosome of Sulfobacillus acidophilus DSM 10332.</title>
        <authorList>
            <person name="Lucas S."/>
            <person name="Han J."/>
            <person name="Lapidus A."/>
            <person name="Bruce D."/>
            <person name="Goodwin L."/>
            <person name="Pitluck S."/>
            <person name="Peters L."/>
            <person name="Kyrpides N."/>
            <person name="Mavromatis K."/>
            <person name="Ivanova N."/>
            <person name="Mikhailova N."/>
            <person name="Chertkov O."/>
            <person name="Saunders E."/>
            <person name="Detter J.C."/>
            <person name="Tapia R."/>
            <person name="Han C."/>
            <person name="Land M."/>
            <person name="Hauser L."/>
            <person name="Markowitz V."/>
            <person name="Cheng J.-F."/>
            <person name="Hugenholtz P."/>
            <person name="Woyke T."/>
            <person name="Wu D."/>
            <person name="Pukall R."/>
            <person name="Gehrich-Schroeter G."/>
            <person name="Schneider S."/>
            <person name="Klenk H.-P."/>
            <person name="Eisen J.A."/>
        </authorList>
    </citation>
    <scope>NUCLEOTIDE SEQUENCE [LARGE SCALE GENOMIC DNA]</scope>
    <source>
        <strain evidence="3">ATCC 700253 / DSM 10332 / NAL</strain>
    </source>
</reference>
<dbReference type="HOGENOM" id="CLU_2829651_0_0_9"/>
<dbReference type="AlphaFoldDB" id="G8U1A7"/>
<keyword evidence="1" id="KW-0472">Membrane</keyword>
<dbReference type="Proteomes" id="UP000005439">
    <property type="component" value="Chromosome"/>
</dbReference>
<evidence type="ECO:0000313" key="2">
    <source>
        <dbReference type="EMBL" id="AEW05427.1"/>
    </source>
</evidence>
<organism evidence="2 3">
    <name type="scientific">Sulfobacillus acidophilus (strain ATCC 700253 / DSM 10332 / NAL)</name>
    <dbReference type="NCBI Taxonomy" id="679936"/>
    <lineage>
        <taxon>Bacteria</taxon>
        <taxon>Bacillati</taxon>
        <taxon>Bacillota</taxon>
        <taxon>Clostridia</taxon>
        <taxon>Eubacteriales</taxon>
        <taxon>Clostridiales Family XVII. Incertae Sedis</taxon>
        <taxon>Sulfobacillus</taxon>
    </lineage>
</organism>
<proteinExistence type="predicted"/>
<dbReference type="PATRIC" id="fig|679936.5.peg.2000"/>
<sequence>MVGGWLFRRWLSRWSWLLIGLGLWLPARRWAKTPERARRRREMQYKLRETWRVRTTPPPPEEFIDS</sequence>
<reference evidence="2 3" key="2">
    <citation type="journal article" date="2012" name="Stand. Genomic Sci.">
        <title>Complete genome sequence of the moderately thermophilic mineral-sulfide-oxidizing firmicute Sulfobacillus acidophilus type strain (NAL(T)).</title>
        <authorList>
            <person name="Anderson I."/>
            <person name="Chertkov O."/>
            <person name="Chen A."/>
            <person name="Saunders E."/>
            <person name="Lapidus A."/>
            <person name="Nolan M."/>
            <person name="Lucas S."/>
            <person name="Hammon N."/>
            <person name="Deshpande S."/>
            <person name="Cheng J.F."/>
            <person name="Han C."/>
            <person name="Tapia R."/>
            <person name="Goodwin L.A."/>
            <person name="Pitluck S."/>
            <person name="Liolios K."/>
            <person name="Pagani I."/>
            <person name="Ivanova N."/>
            <person name="Mikhailova N."/>
            <person name="Pati A."/>
            <person name="Palaniappan K."/>
            <person name="Land M."/>
            <person name="Pan C."/>
            <person name="Rohde M."/>
            <person name="Pukall R."/>
            <person name="Goker M."/>
            <person name="Detter J.C."/>
            <person name="Woyke T."/>
            <person name="Bristow J."/>
            <person name="Eisen J.A."/>
            <person name="Markowitz V."/>
            <person name="Hugenholtz P."/>
            <person name="Kyrpides N.C."/>
            <person name="Klenk H.P."/>
            <person name="Mavromatis K."/>
        </authorList>
    </citation>
    <scope>NUCLEOTIDE SEQUENCE [LARGE SCALE GENOMIC DNA]</scope>
    <source>
        <strain evidence="3">ATCC 700253 / DSM 10332 / NAL</strain>
    </source>
</reference>
<keyword evidence="3" id="KW-1185">Reference proteome</keyword>
<feature type="transmembrane region" description="Helical" evidence="1">
    <location>
        <begin position="14"/>
        <end position="31"/>
    </location>
</feature>
<keyword evidence="1" id="KW-0812">Transmembrane</keyword>
<dbReference type="STRING" id="679936.Sulac_1935"/>